<evidence type="ECO:0000313" key="2">
    <source>
        <dbReference type="EMBL" id="EME48444.1"/>
    </source>
</evidence>
<keyword evidence="1" id="KW-0175">Coiled coil</keyword>
<evidence type="ECO:0000256" key="1">
    <source>
        <dbReference type="SAM" id="Coils"/>
    </source>
</evidence>
<feature type="coiled-coil region" evidence="1">
    <location>
        <begin position="215"/>
        <end position="409"/>
    </location>
</feature>
<dbReference type="OMA" id="ADHDKHF"/>
<evidence type="ECO:0000313" key="3">
    <source>
        <dbReference type="Proteomes" id="UP000016933"/>
    </source>
</evidence>
<dbReference type="EMBL" id="KB446535">
    <property type="protein sequence ID" value="EME48444.1"/>
    <property type="molecule type" value="Genomic_DNA"/>
</dbReference>
<gene>
    <name evidence="2" type="ORF">DOTSEDRAFT_29886</name>
</gene>
<name>N1Q1S1_DOTSN</name>
<organism evidence="2 3">
    <name type="scientific">Dothistroma septosporum (strain NZE10 / CBS 128990)</name>
    <name type="common">Red band needle blight fungus</name>
    <name type="synonym">Mycosphaerella pini</name>
    <dbReference type="NCBI Taxonomy" id="675120"/>
    <lineage>
        <taxon>Eukaryota</taxon>
        <taxon>Fungi</taxon>
        <taxon>Dikarya</taxon>
        <taxon>Ascomycota</taxon>
        <taxon>Pezizomycotina</taxon>
        <taxon>Dothideomycetes</taxon>
        <taxon>Dothideomycetidae</taxon>
        <taxon>Mycosphaerellales</taxon>
        <taxon>Mycosphaerellaceae</taxon>
        <taxon>Dothistroma</taxon>
    </lineage>
</organism>
<proteinExistence type="predicted"/>
<dbReference type="HOGENOM" id="CLU_468523_0_0_1"/>
<accession>N1Q1S1</accession>
<reference evidence="3" key="1">
    <citation type="journal article" date="2012" name="PLoS Genet.">
        <title>The genomes of the fungal plant pathogens Cladosporium fulvum and Dothistroma septosporum reveal adaptation to different hosts and lifestyles but also signatures of common ancestry.</title>
        <authorList>
            <person name="de Wit P.J.G.M."/>
            <person name="van der Burgt A."/>
            <person name="Oekmen B."/>
            <person name="Stergiopoulos I."/>
            <person name="Abd-Elsalam K.A."/>
            <person name="Aerts A.L."/>
            <person name="Bahkali A.H."/>
            <person name="Beenen H.G."/>
            <person name="Chettri P."/>
            <person name="Cox M.P."/>
            <person name="Datema E."/>
            <person name="de Vries R.P."/>
            <person name="Dhillon B."/>
            <person name="Ganley A.R."/>
            <person name="Griffiths S.A."/>
            <person name="Guo Y."/>
            <person name="Hamelin R.C."/>
            <person name="Henrissat B."/>
            <person name="Kabir M.S."/>
            <person name="Jashni M.K."/>
            <person name="Kema G."/>
            <person name="Klaubauf S."/>
            <person name="Lapidus A."/>
            <person name="Levasseur A."/>
            <person name="Lindquist E."/>
            <person name="Mehrabi R."/>
            <person name="Ohm R.A."/>
            <person name="Owen T.J."/>
            <person name="Salamov A."/>
            <person name="Schwelm A."/>
            <person name="Schijlen E."/>
            <person name="Sun H."/>
            <person name="van den Burg H.A."/>
            <person name="van Ham R.C.H.J."/>
            <person name="Zhang S."/>
            <person name="Goodwin S.B."/>
            <person name="Grigoriev I.V."/>
            <person name="Collemare J."/>
            <person name="Bradshaw R.E."/>
        </authorList>
    </citation>
    <scope>NUCLEOTIDE SEQUENCE [LARGE SCALE GENOMIC DNA]</scope>
    <source>
        <strain evidence="3">NZE10 / CBS 128990</strain>
    </source>
</reference>
<dbReference type="AlphaFoldDB" id="N1Q1S1"/>
<protein>
    <submittedName>
        <fullName evidence="2">Uncharacterized protein</fullName>
    </submittedName>
</protein>
<dbReference type="Proteomes" id="UP000016933">
    <property type="component" value="Unassembled WGS sequence"/>
</dbReference>
<reference evidence="2 3" key="2">
    <citation type="journal article" date="2012" name="PLoS Pathog.">
        <title>Diverse lifestyles and strategies of plant pathogenesis encoded in the genomes of eighteen Dothideomycetes fungi.</title>
        <authorList>
            <person name="Ohm R.A."/>
            <person name="Feau N."/>
            <person name="Henrissat B."/>
            <person name="Schoch C.L."/>
            <person name="Horwitz B.A."/>
            <person name="Barry K.W."/>
            <person name="Condon B.J."/>
            <person name="Copeland A.C."/>
            <person name="Dhillon B."/>
            <person name="Glaser F."/>
            <person name="Hesse C.N."/>
            <person name="Kosti I."/>
            <person name="LaButti K."/>
            <person name="Lindquist E.A."/>
            <person name="Lucas S."/>
            <person name="Salamov A.A."/>
            <person name="Bradshaw R.E."/>
            <person name="Ciuffetti L."/>
            <person name="Hamelin R.C."/>
            <person name="Kema G.H.J."/>
            <person name="Lawrence C."/>
            <person name="Scott J.A."/>
            <person name="Spatafora J.W."/>
            <person name="Turgeon B.G."/>
            <person name="de Wit P.J.G.M."/>
            <person name="Zhong S."/>
            <person name="Goodwin S.B."/>
            <person name="Grigoriev I.V."/>
        </authorList>
    </citation>
    <scope>NUCLEOTIDE SEQUENCE [LARGE SCALE GENOMIC DNA]</scope>
    <source>
        <strain evidence="3">NZE10 / CBS 128990</strain>
    </source>
</reference>
<sequence>MILAKSASRDDARSVKRSECRLLGVAHLQGVQPTLTTPKNVSLGRMGSSPAMNLLFTWLHNIHENNRQERSPCAKQADSQNFLKLLGLSYHKHRCTTAQLLTLDYNQVDLRTADNLATLATNDSDVLHFPHCTFWHGLQQHHECQSSRQHQDYRHTLREEASLPYHKDHYQGEVKEGCREVREEDELLDSKVRSSTEDAQLEAEVTARGCAKRKNLEAEHKAEALAREMQTAREEVFAAEAARVHAEQEKTRFEEQPLALKREYHEVLVEIERSREQMNVQLAEMEKQREALEIESEGSQFQTLDFTRQQLAKLEKGRAAEEEAESRAIAQRNAAAYANEETQQNLIALEKECNKKLEGMKTLYKRKKKDSEKSLATSAEKLAKLTNRFDEIEDEKLDLEEENSELKSNLEIDPSTTQGNVARATRSAYDENMRAAGPQLALDQERAKSASLEDQYKQSVSTLKEILPEEMKFAVSASLEELAETVIAHHQFLLEKVEFAQTKIEDIQADFQARNTIAQKPVKHADQQLYKASGSIQQDSSLQSQLDIARQHATKLPQFQADHDKHFNVAENLKSQLNANEI</sequence>
<keyword evidence="3" id="KW-1185">Reference proteome</keyword>